<feature type="domain" description="ABC transporter" evidence="5">
    <location>
        <begin position="12"/>
        <end position="240"/>
    </location>
</feature>
<dbReference type="SMART" id="SM00382">
    <property type="entry name" value="AAA"/>
    <property type="match status" value="1"/>
</dbReference>
<dbReference type="PANTHER" id="PTHR43335:SF11">
    <property type="entry name" value="ABC TRANSPORTER RELATED"/>
    <property type="match status" value="1"/>
</dbReference>
<evidence type="ECO:0000256" key="4">
    <source>
        <dbReference type="ARBA" id="ARBA00022840"/>
    </source>
</evidence>
<keyword evidence="4 6" id="KW-0067">ATP-binding</keyword>
<evidence type="ECO:0000256" key="2">
    <source>
        <dbReference type="ARBA" id="ARBA00022448"/>
    </source>
</evidence>
<evidence type="ECO:0000313" key="6">
    <source>
        <dbReference type="EMBL" id="MFC1852473.1"/>
    </source>
</evidence>
<keyword evidence="7" id="KW-1185">Reference proteome</keyword>
<dbReference type="GO" id="GO:0005524">
    <property type="term" value="F:ATP binding"/>
    <property type="evidence" value="ECO:0007669"/>
    <property type="project" value="UniProtKB-KW"/>
</dbReference>
<comment type="caution">
    <text evidence="6">The sequence shown here is derived from an EMBL/GenBank/DDBJ whole genome shotgun (WGS) entry which is preliminary data.</text>
</comment>
<evidence type="ECO:0000256" key="3">
    <source>
        <dbReference type="ARBA" id="ARBA00022741"/>
    </source>
</evidence>
<dbReference type="Gene3D" id="3.40.50.300">
    <property type="entry name" value="P-loop containing nucleotide triphosphate hydrolases"/>
    <property type="match status" value="1"/>
</dbReference>
<accession>A0ABV6Z1Z0</accession>
<dbReference type="InterPro" id="IPR027417">
    <property type="entry name" value="P-loop_NTPase"/>
</dbReference>
<evidence type="ECO:0000313" key="7">
    <source>
        <dbReference type="Proteomes" id="UP001594351"/>
    </source>
</evidence>
<gene>
    <name evidence="6" type="ORF">ACFL27_19930</name>
</gene>
<sequence>MCQKNGDHQEHIVIRKVSKWYGEVLGVNKVNLVIPTGITSLVGPNGSGKTTLMNLITGLIRPSKGDIRILDIPPDQPEKLFRLLGYSPQYGIGYEWLTGFEFLNSILRIHGFSKNEAEELALIALERVNMLKNKDRKIGSYSKGMHQRIKLALAIAHHPRILILDEPLHGLDPMARIELIDLFHQFAADKKLIVISSHILHEVEALSDNVVILNHGYVIAEGDVHTVRSEIKVQHPLQILIRCDEPSLLSARLFELDGLVSVNILEDQKSLLVRTRNIDNFYELINKLVTENVIDIETMTPADDNVQAVYDYLIRPGMVE</sequence>
<name>A0ABV6Z1Z0_UNCC1</name>
<dbReference type="EMBL" id="JBHPBY010000317">
    <property type="protein sequence ID" value="MFC1852473.1"/>
    <property type="molecule type" value="Genomic_DNA"/>
</dbReference>
<organism evidence="6 7">
    <name type="scientific">candidate division CSSED10-310 bacterium</name>
    <dbReference type="NCBI Taxonomy" id="2855610"/>
    <lineage>
        <taxon>Bacteria</taxon>
        <taxon>Bacteria division CSSED10-310</taxon>
    </lineage>
</organism>
<dbReference type="InterPro" id="IPR003593">
    <property type="entry name" value="AAA+_ATPase"/>
</dbReference>
<dbReference type="Proteomes" id="UP001594351">
    <property type="component" value="Unassembled WGS sequence"/>
</dbReference>
<reference evidence="6 7" key="1">
    <citation type="submission" date="2024-09" db="EMBL/GenBank/DDBJ databases">
        <title>Laminarin stimulates single cell rates of sulfate reduction while oxygen inhibits transcriptomic activity in coastal marine sediment.</title>
        <authorList>
            <person name="Lindsay M."/>
            <person name="Orcutt B."/>
            <person name="Emerson D."/>
            <person name="Stepanauskas R."/>
            <person name="D'Angelo T."/>
        </authorList>
    </citation>
    <scope>NUCLEOTIDE SEQUENCE [LARGE SCALE GENOMIC DNA]</scope>
    <source>
        <strain evidence="6">SAG AM-311-K15</strain>
    </source>
</reference>
<protein>
    <submittedName>
        <fullName evidence="6">ABC transporter ATP-binding protein</fullName>
    </submittedName>
</protein>
<dbReference type="SUPFAM" id="SSF52540">
    <property type="entry name" value="P-loop containing nucleoside triphosphate hydrolases"/>
    <property type="match status" value="1"/>
</dbReference>
<dbReference type="PROSITE" id="PS50893">
    <property type="entry name" value="ABC_TRANSPORTER_2"/>
    <property type="match status" value="1"/>
</dbReference>
<keyword evidence="3" id="KW-0547">Nucleotide-binding</keyword>
<evidence type="ECO:0000256" key="1">
    <source>
        <dbReference type="ARBA" id="ARBA00005417"/>
    </source>
</evidence>
<comment type="similarity">
    <text evidence="1">Belongs to the ABC transporter superfamily.</text>
</comment>
<dbReference type="InterPro" id="IPR003439">
    <property type="entry name" value="ABC_transporter-like_ATP-bd"/>
</dbReference>
<dbReference type="PANTHER" id="PTHR43335">
    <property type="entry name" value="ABC TRANSPORTER, ATP-BINDING PROTEIN"/>
    <property type="match status" value="1"/>
</dbReference>
<evidence type="ECO:0000259" key="5">
    <source>
        <dbReference type="PROSITE" id="PS50893"/>
    </source>
</evidence>
<keyword evidence="2" id="KW-0813">Transport</keyword>
<proteinExistence type="inferred from homology"/>
<dbReference type="Pfam" id="PF00005">
    <property type="entry name" value="ABC_tran"/>
    <property type="match status" value="1"/>
</dbReference>